<name>A0A1R2AMR6_9CILI</name>
<dbReference type="InterPro" id="IPR029071">
    <property type="entry name" value="Ubiquitin-like_domsf"/>
</dbReference>
<feature type="domain" description="Ubiquitin-like" evidence="1">
    <location>
        <begin position="1"/>
        <end position="81"/>
    </location>
</feature>
<protein>
    <recommendedName>
        <fullName evidence="1">Ubiquitin-like domain-containing protein</fullName>
    </recommendedName>
</protein>
<sequence length="85" mass="9965">MRIILKPRNNEVEFPRTIFDVEPLSTSDHLISHLTLKYNTIDATTLVLYYKGRPLPFEEELFKLNIHEDEEIEVGLKEKSCCCLL</sequence>
<comment type="caution">
    <text evidence="2">The sequence shown here is derived from an EMBL/GenBank/DDBJ whole genome shotgun (WGS) entry which is preliminary data.</text>
</comment>
<gene>
    <name evidence="2" type="ORF">SteCoe_37579</name>
</gene>
<proteinExistence type="predicted"/>
<evidence type="ECO:0000313" key="3">
    <source>
        <dbReference type="Proteomes" id="UP000187209"/>
    </source>
</evidence>
<dbReference type="Proteomes" id="UP000187209">
    <property type="component" value="Unassembled WGS sequence"/>
</dbReference>
<dbReference type="PROSITE" id="PS50053">
    <property type="entry name" value="UBIQUITIN_2"/>
    <property type="match status" value="1"/>
</dbReference>
<dbReference type="AlphaFoldDB" id="A0A1R2AMR6"/>
<evidence type="ECO:0000313" key="2">
    <source>
        <dbReference type="EMBL" id="OMJ65812.1"/>
    </source>
</evidence>
<keyword evidence="3" id="KW-1185">Reference proteome</keyword>
<dbReference type="InterPro" id="IPR000626">
    <property type="entry name" value="Ubiquitin-like_dom"/>
</dbReference>
<evidence type="ECO:0000259" key="1">
    <source>
        <dbReference type="PROSITE" id="PS50053"/>
    </source>
</evidence>
<organism evidence="2 3">
    <name type="scientific">Stentor coeruleus</name>
    <dbReference type="NCBI Taxonomy" id="5963"/>
    <lineage>
        <taxon>Eukaryota</taxon>
        <taxon>Sar</taxon>
        <taxon>Alveolata</taxon>
        <taxon>Ciliophora</taxon>
        <taxon>Postciliodesmatophora</taxon>
        <taxon>Heterotrichea</taxon>
        <taxon>Heterotrichida</taxon>
        <taxon>Stentoridae</taxon>
        <taxon>Stentor</taxon>
    </lineage>
</organism>
<dbReference type="SUPFAM" id="SSF54236">
    <property type="entry name" value="Ubiquitin-like"/>
    <property type="match status" value="1"/>
</dbReference>
<reference evidence="2 3" key="1">
    <citation type="submission" date="2016-11" db="EMBL/GenBank/DDBJ databases">
        <title>The macronuclear genome of Stentor coeruleus: a giant cell with tiny introns.</title>
        <authorList>
            <person name="Slabodnick M."/>
            <person name="Ruby J.G."/>
            <person name="Reiff S.B."/>
            <person name="Swart E.C."/>
            <person name="Gosai S."/>
            <person name="Prabakaran S."/>
            <person name="Witkowska E."/>
            <person name="Larue G.E."/>
            <person name="Fisher S."/>
            <person name="Freeman R.M."/>
            <person name="Gunawardena J."/>
            <person name="Chu W."/>
            <person name="Stover N.A."/>
            <person name="Gregory B.D."/>
            <person name="Nowacki M."/>
            <person name="Derisi J."/>
            <person name="Roy S.W."/>
            <person name="Marshall W.F."/>
            <person name="Sood P."/>
        </authorList>
    </citation>
    <scope>NUCLEOTIDE SEQUENCE [LARGE SCALE GENOMIC DNA]</scope>
    <source>
        <strain evidence="2">WM001</strain>
    </source>
</reference>
<dbReference type="EMBL" id="MPUH01001933">
    <property type="protein sequence ID" value="OMJ65812.1"/>
    <property type="molecule type" value="Genomic_DNA"/>
</dbReference>
<accession>A0A1R2AMR6</accession>